<comment type="caution">
    <text evidence="4">The sequence shown here is derived from an EMBL/GenBank/DDBJ whole genome shotgun (WGS) entry which is preliminary data.</text>
</comment>
<gene>
    <name evidence="4" type="ORF">GCM10010507_05330</name>
</gene>
<dbReference type="Gene3D" id="3.40.50.200">
    <property type="entry name" value="Peptidase S8/S53 domain"/>
    <property type="match status" value="1"/>
</dbReference>
<evidence type="ECO:0000313" key="5">
    <source>
        <dbReference type="Proteomes" id="UP000646244"/>
    </source>
</evidence>
<dbReference type="RefSeq" id="WP_190107991.1">
    <property type="nucleotide sequence ID" value="NZ_BMVB01000002.1"/>
</dbReference>
<protein>
    <recommendedName>
        <fullName evidence="3">Peptidase S8/S53 domain-containing protein</fullName>
    </recommendedName>
</protein>
<dbReference type="EMBL" id="BMVB01000002">
    <property type="protein sequence ID" value="GHC35407.1"/>
    <property type="molecule type" value="Genomic_DNA"/>
</dbReference>
<feature type="region of interest" description="Disordered" evidence="2">
    <location>
        <begin position="1"/>
        <end position="40"/>
    </location>
</feature>
<feature type="compositionally biased region" description="Basic and acidic residues" evidence="2">
    <location>
        <begin position="1"/>
        <end position="10"/>
    </location>
</feature>
<dbReference type="InterPro" id="IPR036852">
    <property type="entry name" value="Peptidase_S8/S53_dom_sf"/>
</dbReference>
<sequence length="595" mass="61459">MTDGQEHRPGTSDPCGSPHGIHGSPNGNPAHGPRAGHPGAFTYLPAGHELIVVADPAAALRAHPGGIRSEAGADMTALNRFLTDEQLTLEPLFGYGRPGGRSDEEAHDDGLPALFHRVRGTERHHHELAARLAVLPGVDGAYVKPGALPAYGPHNEGDTALATATPDFTARQGYLGPAPGGVDARWAWTQPGGTGEGVGVVAVEGAWRLGHADLGRKLAGIVAGTPLEDPAWCNHGTSTLGVVGGERTSRGITGIAPGTLTAAASFPGIGSARAVRAAADRLPPGGLVLVALHRPGPRFGYRHRDDQRGCIPLEWWPDDFAAVRYAAARGVLVVAAGGNGGECLDDPLYEARPDGFPSWWRNPLGAAGPSSGAVLVGAGAPPPGTHGRDHGPDRSRLAFSNHGGRLDAQGWGLEVTTAGGHGDGAGDLQGGARQDTWYTDVFCGTSAASAMVAGALAAVQGVLAAAGREPLSPTRARQLLRTTGSPQQDAPGRPASQRIGNRPDIRAAVGRLLPSRVASGTAERLWDELIPYPPERPPQLRLYVAGAWRGLDSPDPAVRQAVHTAFASGRAGSNGSVRVWYADDKVVGLVVTDSP</sequence>
<evidence type="ECO:0000313" key="4">
    <source>
        <dbReference type="EMBL" id="GHC35407.1"/>
    </source>
</evidence>
<accession>A0A918TBB8</accession>
<evidence type="ECO:0000256" key="1">
    <source>
        <dbReference type="PROSITE-ProRule" id="PRU01240"/>
    </source>
</evidence>
<comment type="similarity">
    <text evidence="1">Belongs to the peptidase S8 family.</text>
</comment>
<name>A0A918TBB8_STRCJ</name>
<dbReference type="AlphaFoldDB" id="A0A918TBB8"/>
<reference evidence="4" key="2">
    <citation type="submission" date="2020-09" db="EMBL/GenBank/DDBJ databases">
        <authorList>
            <person name="Sun Q."/>
            <person name="Ohkuma M."/>
        </authorList>
    </citation>
    <scope>NUCLEOTIDE SEQUENCE</scope>
    <source>
        <strain evidence="4">JCM 4633</strain>
    </source>
</reference>
<proteinExistence type="inferred from homology"/>
<evidence type="ECO:0000256" key="2">
    <source>
        <dbReference type="SAM" id="MobiDB-lite"/>
    </source>
</evidence>
<dbReference type="SUPFAM" id="SSF52743">
    <property type="entry name" value="Subtilisin-like"/>
    <property type="match status" value="1"/>
</dbReference>
<dbReference type="Pfam" id="PF00082">
    <property type="entry name" value="Peptidase_S8"/>
    <property type="match status" value="1"/>
</dbReference>
<dbReference type="Proteomes" id="UP000646244">
    <property type="component" value="Unassembled WGS sequence"/>
</dbReference>
<organism evidence="4 5">
    <name type="scientific">Streptomyces cinnamoneus</name>
    <name type="common">Streptoverticillium cinnamoneum</name>
    <dbReference type="NCBI Taxonomy" id="53446"/>
    <lineage>
        <taxon>Bacteria</taxon>
        <taxon>Bacillati</taxon>
        <taxon>Actinomycetota</taxon>
        <taxon>Actinomycetes</taxon>
        <taxon>Kitasatosporales</taxon>
        <taxon>Streptomycetaceae</taxon>
        <taxon>Streptomyces</taxon>
        <taxon>Streptomyces cinnamoneus group</taxon>
    </lineage>
</organism>
<dbReference type="PROSITE" id="PS51892">
    <property type="entry name" value="SUBTILASE"/>
    <property type="match status" value="1"/>
</dbReference>
<evidence type="ECO:0000259" key="3">
    <source>
        <dbReference type="Pfam" id="PF00082"/>
    </source>
</evidence>
<feature type="region of interest" description="Disordered" evidence="2">
    <location>
        <begin position="481"/>
        <end position="501"/>
    </location>
</feature>
<dbReference type="GO" id="GO:0006508">
    <property type="term" value="P:proteolysis"/>
    <property type="evidence" value="ECO:0007669"/>
    <property type="project" value="InterPro"/>
</dbReference>
<feature type="domain" description="Peptidase S8/S53" evidence="3">
    <location>
        <begin position="231"/>
        <end position="484"/>
    </location>
</feature>
<dbReference type="InterPro" id="IPR000209">
    <property type="entry name" value="Peptidase_S8/S53_dom"/>
</dbReference>
<dbReference type="GO" id="GO:0004252">
    <property type="term" value="F:serine-type endopeptidase activity"/>
    <property type="evidence" value="ECO:0007669"/>
    <property type="project" value="InterPro"/>
</dbReference>
<reference evidence="4" key="1">
    <citation type="journal article" date="2014" name="Int. J. Syst. Evol. Microbiol.">
        <title>Complete genome sequence of Corynebacterium casei LMG S-19264T (=DSM 44701T), isolated from a smear-ripened cheese.</title>
        <authorList>
            <consortium name="US DOE Joint Genome Institute (JGI-PGF)"/>
            <person name="Walter F."/>
            <person name="Albersmeier A."/>
            <person name="Kalinowski J."/>
            <person name="Ruckert C."/>
        </authorList>
    </citation>
    <scope>NUCLEOTIDE SEQUENCE</scope>
    <source>
        <strain evidence="4">JCM 4633</strain>
    </source>
</reference>
<comment type="caution">
    <text evidence="1">Lacks conserved residue(s) required for the propagation of feature annotation.</text>
</comment>